<feature type="region of interest" description="Disordered" evidence="1">
    <location>
        <begin position="113"/>
        <end position="150"/>
    </location>
</feature>
<organism evidence="2 3">
    <name type="scientific">Mycetohabitans rhizoxinica</name>
    <dbReference type="NCBI Taxonomy" id="412963"/>
    <lineage>
        <taxon>Bacteria</taxon>
        <taxon>Pseudomonadati</taxon>
        <taxon>Pseudomonadota</taxon>
        <taxon>Betaproteobacteria</taxon>
        <taxon>Burkholderiales</taxon>
        <taxon>Burkholderiaceae</taxon>
        <taxon>Mycetohabitans</taxon>
    </lineage>
</organism>
<name>A0ABZ2PUH0_9BURK</name>
<keyword evidence="3" id="KW-1185">Reference proteome</keyword>
<proteinExistence type="predicted"/>
<accession>A0ABZ2PUH0</accession>
<dbReference type="Proteomes" id="UP001493153">
    <property type="component" value="Plasmid megaplasmid"/>
</dbReference>
<evidence type="ECO:0000256" key="1">
    <source>
        <dbReference type="SAM" id="MobiDB-lite"/>
    </source>
</evidence>
<evidence type="ECO:0000313" key="3">
    <source>
        <dbReference type="Proteomes" id="UP001493153"/>
    </source>
</evidence>
<protein>
    <submittedName>
        <fullName evidence="2">Uncharacterized protein</fullName>
    </submittedName>
</protein>
<reference evidence="2 3" key="1">
    <citation type="submission" date="2020-09" db="EMBL/GenBank/DDBJ databases">
        <title>Genome sequences of Mycetohabitans spp.</title>
        <authorList>
            <person name="Carter M.E."/>
            <person name="Carpenter S.C.D."/>
            <person name="Bogdanove A.J."/>
        </authorList>
    </citation>
    <scope>NUCLEOTIDE SEQUENCE [LARGE SCALE GENOMIC DNA]</scope>
    <source>
        <strain evidence="2 3">B12</strain>
        <plasmid evidence="2 3">megaplasmid</plasmid>
    </source>
</reference>
<evidence type="ECO:0000313" key="2">
    <source>
        <dbReference type="EMBL" id="WXK37828.1"/>
    </source>
</evidence>
<feature type="compositionally biased region" description="Polar residues" evidence="1">
    <location>
        <begin position="131"/>
        <end position="140"/>
    </location>
</feature>
<geneLocation type="plasmid" evidence="2 3">
    <name>megaplasmid</name>
</geneLocation>
<sequence>MDPPPILPPIMNIKINPFRQACQSVSTPRGNVTTSSHIAAGRERPWQSKFDGLLSRNKKTISTQPPAEKRTSTDSKTSRTAQNVVKRLKQVFRPCGSSESKLLPENELIKRFPQVPPRPVPADNRVGVGTKASTQTSTTKGVPPRIKPPKRKDSLVHLATHEAVSALRSSGFSSKEAFARVKAGQVNVRKVKFEKVEVEDKTMKAKLLSTKTLLSEREKTVKGNTLRFEQPKHFDSLAQWVTDEIKIYEREDREK</sequence>
<gene>
    <name evidence="2" type="ORF">IHE29_00235</name>
</gene>
<dbReference type="EMBL" id="CP062175">
    <property type="protein sequence ID" value="WXK37828.1"/>
    <property type="molecule type" value="Genomic_DNA"/>
</dbReference>
<feature type="region of interest" description="Disordered" evidence="1">
    <location>
        <begin position="56"/>
        <end position="81"/>
    </location>
</feature>
<keyword evidence="2" id="KW-0614">Plasmid</keyword>
<feature type="compositionally biased region" description="Basic and acidic residues" evidence="1">
    <location>
        <begin position="67"/>
        <end position="77"/>
    </location>
</feature>